<dbReference type="InterPro" id="IPR036291">
    <property type="entry name" value="NAD(P)-bd_dom_sf"/>
</dbReference>
<name>A0A075I5B5_9ARCH</name>
<evidence type="ECO:0008006" key="2">
    <source>
        <dbReference type="Google" id="ProtNLM"/>
    </source>
</evidence>
<evidence type="ECO:0000313" key="1">
    <source>
        <dbReference type="EMBL" id="AIF23174.1"/>
    </source>
</evidence>
<accession>A0A075I5B5</accession>
<reference evidence="1" key="1">
    <citation type="journal article" date="2014" name="Genome Biol. Evol.">
        <title>Pangenome evidence for extensive interdomain horizontal transfer affecting lineage core and shell genes in uncultured planktonic thaumarchaeota and euryarchaeota.</title>
        <authorList>
            <person name="Deschamps P."/>
            <person name="Zivanovic Y."/>
            <person name="Moreira D."/>
            <person name="Rodriguez-Valera F."/>
            <person name="Lopez-Garcia P."/>
        </authorList>
    </citation>
    <scope>NUCLEOTIDE SEQUENCE</scope>
</reference>
<dbReference type="AlphaFoldDB" id="A0A075I5B5"/>
<dbReference type="EMBL" id="KF901223">
    <property type="protein sequence ID" value="AIF23174.1"/>
    <property type="molecule type" value="Genomic_DNA"/>
</dbReference>
<proteinExistence type="predicted"/>
<protein>
    <recommendedName>
        <fullName evidence="2">Short-chain dehydrogenase/reductase SDR</fullName>
    </recommendedName>
</protein>
<sequence>MNFRNKVVLITGASSGIGEASAIKFAKKMPRLF</sequence>
<organism evidence="1">
    <name type="scientific">uncultured marine thaumarchaeote SAT1000_13_B06</name>
    <dbReference type="NCBI Taxonomy" id="1456381"/>
    <lineage>
        <taxon>Archaea</taxon>
        <taxon>Nitrososphaerota</taxon>
        <taxon>environmental samples</taxon>
    </lineage>
</organism>
<dbReference type="Gene3D" id="3.40.50.720">
    <property type="entry name" value="NAD(P)-binding Rossmann-like Domain"/>
    <property type="match status" value="1"/>
</dbReference>
<dbReference type="SUPFAM" id="SSF51735">
    <property type="entry name" value="NAD(P)-binding Rossmann-fold domains"/>
    <property type="match status" value="1"/>
</dbReference>